<evidence type="ECO:0000256" key="5">
    <source>
        <dbReference type="ARBA" id="ARBA00023049"/>
    </source>
</evidence>
<comment type="caution">
    <text evidence="7">The sequence shown here is derived from an EMBL/GenBank/DDBJ whole genome shotgun (WGS) entry which is preliminary data.</text>
</comment>
<dbReference type="EMBL" id="QPIE01000007">
    <property type="protein sequence ID" value="RCU42311.1"/>
    <property type="molecule type" value="Genomic_DNA"/>
</dbReference>
<dbReference type="InterPro" id="IPR037518">
    <property type="entry name" value="MPN"/>
</dbReference>
<dbReference type="InterPro" id="IPR025657">
    <property type="entry name" value="RadC_JAB"/>
</dbReference>
<evidence type="ECO:0000313" key="8">
    <source>
        <dbReference type="Proteomes" id="UP000252172"/>
    </source>
</evidence>
<name>A0A368MYH0_9FLAO</name>
<sequence length="146" mass="16456">MNQTLNEIQVSYSTPQTTKPQIKSSLQVYEMVKKHWNPNHLELHEEFKVIFLNQGNRVLGIYDLAKGGISQCTVDVRLIFSIALKVNSSGIMLVHNHPSGNLTPSAPDTAITKNIREIGVLMNIKLLDHLIITKENYYSFADHGDL</sequence>
<dbReference type="Proteomes" id="UP000252172">
    <property type="component" value="Unassembled WGS sequence"/>
</dbReference>
<keyword evidence="8" id="KW-1185">Reference proteome</keyword>
<dbReference type="PROSITE" id="PS01302">
    <property type="entry name" value="UPF0758"/>
    <property type="match status" value="1"/>
</dbReference>
<dbReference type="Gene3D" id="3.40.140.10">
    <property type="entry name" value="Cytidine Deaminase, domain 2"/>
    <property type="match status" value="1"/>
</dbReference>
<dbReference type="PANTHER" id="PTHR30471:SF3">
    <property type="entry name" value="UPF0758 PROTEIN YEES-RELATED"/>
    <property type="match status" value="1"/>
</dbReference>
<evidence type="ECO:0000256" key="1">
    <source>
        <dbReference type="ARBA" id="ARBA00022670"/>
    </source>
</evidence>
<keyword evidence="4" id="KW-0862">Zinc</keyword>
<dbReference type="CDD" id="cd08071">
    <property type="entry name" value="MPN_DUF2466"/>
    <property type="match status" value="1"/>
</dbReference>
<accession>A0A368MYH0</accession>
<dbReference type="AlphaFoldDB" id="A0A368MYH0"/>
<organism evidence="7 8">
    <name type="scientific">Chryseobacterium lacus</name>
    <dbReference type="NCBI Taxonomy" id="2058346"/>
    <lineage>
        <taxon>Bacteria</taxon>
        <taxon>Pseudomonadati</taxon>
        <taxon>Bacteroidota</taxon>
        <taxon>Flavobacteriia</taxon>
        <taxon>Flavobacteriales</taxon>
        <taxon>Weeksellaceae</taxon>
        <taxon>Chryseobacterium group</taxon>
        <taxon>Chryseobacterium</taxon>
    </lineage>
</organism>
<evidence type="ECO:0000313" key="7">
    <source>
        <dbReference type="EMBL" id="RCU42311.1"/>
    </source>
</evidence>
<dbReference type="PROSITE" id="PS50249">
    <property type="entry name" value="MPN"/>
    <property type="match status" value="1"/>
</dbReference>
<evidence type="ECO:0000256" key="3">
    <source>
        <dbReference type="ARBA" id="ARBA00022801"/>
    </source>
</evidence>
<evidence type="ECO:0000259" key="6">
    <source>
        <dbReference type="PROSITE" id="PS50249"/>
    </source>
</evidence>
<protein>
    <submittedName>
        <fullName evidence="7">DNA repair protein</fullName>
    </submittedName>
</protein>
<keyword evidence="1" id="KW-0645">Protease</keyword>
<dbReference type="Pfam" id="PF04002">
    <property type="entry name" value="RadC"/>
    <property type="match status" value="1"/>
</dbReference>
<dbReference type="OrthoDB" id="9804482at2"/>
<dbReference type="GO" id="GO:0046872">
    <property type="term" value="F:metal ion binding"/>
    <property type="evidence" value="ECO:0007669"/>
    <property type="project" value="UniProtKB-KW"/>
</dbReference>
<dbReference type="InterPro" id="IPR001405">
    <property type="entry name" value="UPF0758"/>
</dbReference>
<keyword evidence="2" id="KW-0479">Metal-binding</keyword>
<dbReference type="GO" id="GO:0008237">
    <property type="term" value="F:metallopeptidase activity"/>
    <property type="evidence" value="ECO:0007669"/>
    <property type="project" value="UniProtKB-KW"/>
</dbReference>
<keyword evidence="5" id="KW-0482">Metalloprotease</keyword>
<dbReference type="RefSeq" id="WP_114304412.1">
    <property type="nucleotide sequence ID" value="NZ_QPIE01000007.1"/>
</dbReference>
<keyword evidence="3" id="KW-0378">Hydrolase</keyword>
<evidence type="ECO:0000256" key="4">
    <source>
        <dbReference type="ARBA" id="ARBA00022833"/>
    </source>
</evidence>
<evidence type="ECO:0000256" key="2">
    <source>
        <dbReference type="ARBA" id="ARBA00022723"/>
    </source>
</evidence>
<dbReference type="InterPro" id="IPR020891">
    <property type="entry name" value="UPF0758_CS"/>
</dbReference>
<reference evidence="7 8" key="1">
    <citation type="submission" date="2018-07" db="EMBL/GenBank/DDBJ databases">
        <title>Chryseobacterium lacus sp. nov., isolated from lake water.</title>
        <authorList>
            <person name="Li C.-M."/>
        </authorList>
    </citation>
    <scope>NUCLEOTIDE SEQUENCE [LARGE SCALE GENOMIC DNA]</scope>
    <source>
        <strain evidence="7 8">YLOS41</strain>
    </source>
</reference>
<dbReference type="GO" id="GO:0006508">
    <property type="term" value="P:proteolysis"/>
    <property type="evidence" value="ECO:0007669"/>
    <property type="project" value="UniProtKB-KW"/>
</dbReference>
<gene>
    <name evidence="7" type="ORF">DQ356_10310</name>
</gene>
<proteinExistence type="predicted"/>
<feature type="domain" description="MPN" evidence="6">
    <location>
        <begin position="21"/>
        <end position="146"/>
    </location>
</feature>
<dbReference type="PANTHER" id="PTHR30471">
    <property type="entry name" value="DNA REPAIR PROTEIN RADC"/>
    <property type="match status" value="1"/>
</dbReference>